<accession>A0A833J7A3</accession>
<evidence type="ECO:0000313" key="2">
    <source>
        <dbReference type="Proteomes" id="UP000469949"/>
    </source>
</evidence>
<proteinExistence type="predicted"/>
<organism evidence="1 2">
    <name type="scientific">Methylorubrum populi</name>
    <dbReference type="NCBI Taxonomy" id="223967"/>
    <lineage>
        <taxon>Bacteria</taxon>
        <taxon>Pseudomonadati</taxon>
        <taxon>Pseudomonadota</taxon>
        <taxon>Alphaproteobacteria</taxon>
        <taxon>Hyphomicrobiales</taxon>
        <taxon>Methylobacteriaceae</taxon>
        <taxon>Methylorubrum</taxon>
    </lineage>
</organism>
<comment type="caution">
    <text evidence="1">The sequence shown here is derived from an EMBL/GenBank/DDBJ whole genome shotgun (WGS) entry which is preliminary data.</text>
</comment>
<dbReference type="EMBL" id="WEKV01000008">
    <property type="protein sequence ID" value="KAB7786015.1"/>
    <property type="molecule type" value="Genomic_DNA"/>
</dbReference>
<reference evidence="1 2" key="1">
    <citation type="submission" date="2019-10" db="EMBL/GenBank/DDBJ databases">
        <title>Draft Genome Sequence of the Caffeine Degrading Methylotroph Methylorubrum populi PINKEL.</title>
        <authorList>
            <person name="Dawson S.C."/>
            <person name="Zhang X."/>
            <person name="Wright M.E."/>
            <person name="Sharma G."/>
            <person name="Langner J.T."/>
            <person name="Ditty J.L."/>
            <person name="Subuyuj G.A."/>
        </authorList>
    </citation>
    <scope>NUCLEOTIDE SEQUENCE [LARGE SCALE GENOMIC DNA]</scope>
    <source>
        <strain evidence="1 2">Pinkel</strain>
    </source>
</reference>
<evidence type="ECO:0000313" key="1">
    <source>
        <dbReference type="EMBL" id="KAB7786015.1"/>
    </source>
</evidence>
<gene>
    <name evidence="1" type="ORF">F8B43_1416</name>
</gene>
<dbReference type="Proteomes" id="UP000469949">
    <property type="component" value="Unassembled WGS sequence"/>
</dbReference>
<dbReference type="AlphaFoldDB" id="A0A833J7A3"/>
<protein>
    <submittedName>
        <fullName evidence="1">Uncharacterized protein</fullName>
    </submittedName>
</protein>
<name>A0A833J7A3_9HYPH</name>
<sequence>MHAVVGRRTVLLDDLPAAVDARRAEAEVIAEAYRTAHRGNDYAALVAAIADALADLTAAEQRMEAAQRQVSHGYVRGTAGTA</sequence>